<organism evidence="2 3">
    <name type="scientific">Brasilonema sennae CENA114</name>
    <dbReference type="NCBI Taxonomy" id="415709"/>
    <lineage>
        <taxon>Bacteria</taxon>
        <taxon>Bacillati</taxon>
        <taxon>Cyanobacteriota</taxon>
        <taxon>Cyanophyceae</taxon>
        <taxon>Nostocales</taxon>
        <taxon>Scytonemataceae</taxon>
        <taxon>Brasilonema</taxon>
        <taxon>Bromeliae group (in: Brasilonema)</taxon>
    </lineage>
</organism>
<keyword evidence="1" id="KW-0732">Signal</keyword>
<evidence type="ECO:0008006" key="4">
    <source>
        <dbReference type="Google" id="ProtNLM"/>
    </source>
</evidence>
<sequence length="157" mass="17147">MKKTLISAAAFALTSAALIFAGYATAKTDNNRVSNVNDVNFPPNSWRIVKHTFRVHIPENNNALSQLIIDTPSSVAVSNDIDVLDNSGQKININISVNGRRILIDFPEKVISNTKLLIEFNKVRQPTVGPASVYSFWAKAVGNDTEIPVGTAQFSTF</sequence>
<dbReference type="RefSeq" id="WP_169263241.1">
    <property type="nucleotide sequence ID" value="NZ_CAWOXK010000001.1"/>
</dbReference>
<dbReference type="Pfam" id="PF10989">
    <property type="entry name" value="DUF2808"/>
    <property type="match status" value="1"/>
</dbReference>
<dbReference type="InterPro" id="IPR021256">
    <property type="entry name" value="DUF2808"/>
</dbReference>
<protein>
    <recommendedName>
        <fullName evidence="4">DUF2808 domain-containing protein</fullName>
    </recommendedName>
</protein>
<keyword evidence="3" id="KW-1185">Reference proteome</keyword>
<dbReference type="Proteomes" id="UP000503129">
    <property type="component" value="Chromosome"/>
</dbReference>
<feature type="signal peptide" evidence="1">
    <location>
        <begin position="1"/>
        <end position="26"/>
    </location>
</feature>
<evidence type="ECO:0000256" key="1">
    <source>
        <dbReference type="SAM" id="SignalP"/>
    </source>
</evidence>
<accession>A0A856MM00</accession>
<dbReference type="AlphaFoldDB" id="A0A856MM00"/>
<dbReference type="KEGG" id="bsen:DP114_27365"/>
<proteinExistence type="predicted"/>
<name>A0A856MM00_9CYAN</name>
<feature type="chain" id="PRO_5032510622" description="DUF2808 domain-containing protein" evidence="1">
    <location>
        <begin position="27"/>
        <end position="157"/>
    </location>
</feature>
<dbReference type="EMBL" id="CP030118">
    <property type="protein sequence ID" value="QDL11114.1"/>
    <property type="molecule type" value="Genomic_DNA"/>
</dbReference>
<evidence type="ECO:0000313" key="2">
    <source>
        <dbReference type="EMBL" id="QDL11114.1"/>
    </source>
</evidence>
<reference evidence="2 3" key="1">
    <citation type="submission" date="2018-06" db="EMBL/GenBank/DDBJ databases">
        <title>Comparative genomics of Brasilonema spp. strains.</title>
        <authorList>
            <person name="Alvarenga D.O."/>
            <person name="Fiore M.F."/>
            <person name="Varani A.M."/>
        </authorList>
    </citation>
    <scope>NUCLEOTIDE SEQUENCE [LARGE SCALE GENOMIC DNA]</scope>
    <source>
        <strain evidence="2 3">CENA114</strain>
    </source>
</reference>
<evidence type="ECO:0000313" key="3">
    <source>
        <dbReference type="Proteomes" id="UP000503129"/>
    </source>
</evidence>
<gene>
    <name evidence="2" type="ORF">DP114_27365</name>
</gene>